<proteinExistence type="predicted"/>
<comment type="caution">
    <text evidence="2">The sequence shown here is derived from an EMBL/GenBank/DDBJ whole genome shotgun (WGS) entry which is preliminary data.</text>
</comment>
<reference evidence="2 3" key="1">
    <citation type="submission" date="2024-02" db="EMBL/GenBank/DDBJ databases">
        <title>De novo assembly and annotation of 12 fungi associated with fruit tree decline syndrome in Ontario, Canada.</title>
        <authorList>
            <person name="Sulman M."/>
            <person name="Ellouze W."/>
            <person name="Ilyukhin E."/>
        </authorList>
    </citation>
    <scope>NUCLEOTIDE SEQUENCE [LARGE SCALE GENOMIC DNA]</scope>
    <source>
        <strain evidence="2 3">M11/M66-122</strain>
    </source>
</reference>
<protein>
    <submittedName>
        <fullName evidence="2">Uncharacterized protein</fullName>
    </submittedName>
</protein>
<dbReference type="AlphaFoldDB" id="A0AAN9UJR7"/>
<dbReference type="Proteomes" id="UP001320420">
    <property type="component" value="Unassembled WGS sequence"/>
</dbReference>
<evidence type="ECO:0000313" key="2">
    <source>
        <dbReference type="EMBL" id="KAK7748261.1"/>
    </source>
</evidence>
<name>A0AAN9UJR7_9PEZI</name>
<sequence>METRSRRRQRELSHSSTDELSKPKSRVAPERQGALKRLKKGAQDVEAESGNEGRKRKRGGSKAAAAAAAAEEEEEEEQEEEEEEGQDDDDEAMAGTFSSGKAKKGHKGTGVRSKYWAQHKEMLLKGFKKLPGELQEHAASFPERLLENIVSNKTWLGEKKPVVTMEVLRDRLPAIQYDDLWTEDQEQTLQESFPENDPYRRYVASNENGVTTNYWSMWRKICRLRGCFPEQIIGAGNYLEYGGQIQLKRNV</sequence>
<evidence type="ECO:0000313" key="3">
    <source>
        <dbReference type="Proteomes" id="UP001320420"/>
    </source>
</evidence>
<organism evidence="2 3">
    <name type="scientific">Diatrype stigma</name>
    <dbReference type="NCBI Taxonomy" id="117547"/>
    <lineage>
        <taxon>Eukaryota</taxon>
        <taxon>Fungi</taxon>
        <taxon>Dikarya</taxon>
        <taxon>Ascomycota</taxon>
        <taxon>Pezizomycotina</taxon>
        <taxon>Sordariomycetes</taxon>
        <taxon>Xylariomycetidae</taxon>
        <taxon>Xylariales</taxon>
        <taxon>Diatrypaceae</taxon>
        <taxon>Diatrype</taxon>
    </lineage>
</organism>
<feature type="compositionally biased region" description="Acidic residues" evidence="1">
    <location>
        <begin position="70"/>
        <end position="92"/>
    </location>
</feature>
<accession>A0AAN9UJR7</accession>
<evidence type="ECO:0000256" key="1">
    <source>
        <dbReference type="SAM" id="MobiDB-lite"/>
    </source>
</evidence>
<feature type="compositionally biased region" description="Basic and acidic residues" evidence="1">
    <location>
        <begin position="1"/>
        <end position="22"/>
    </location>
</feature>
<feature type="region of interest" description="Disordered" evidence="1">
    <location>
        <begin position="1"/>
        <end position="111"/>
    </location>
</feature>
<keyword evidence="3" id="KW-1185">Reference proteome</keyword>
<gene>
    <name evidence="2" type="ORF">SLS62_008813</name>
</gene>
<dbReference type="EMBL" id="JAKJXP020000085">
    <property type="protein sequence ID" value="KAK7748261.1"/>
    <property type="molecule type" value="Genomic_DNA"/>
</dbReference>